<evidence type="ECO:0000313" key="2">
    <source>
        <dbReference type="EMBL" id="SVC25330.1"/>
    </source>
</evidence>
<keyword evidence="1" id="KW-1133">Transmembrane helix</keyword>
<accession>A0A382KLH9</accession>
<feature type="transmembrane region" description="Helical" evidence="1">
    <location>
        <begin position="24"/>
        <end position="45"/>
    </location>
</feature>
<dbReference type="AlphaFoldDB" id="A0A382KLH9"/>
<name>A0A382KLH9_9ZZZZ</name>
<proteinExistence type="predicted"/>
<sequence>MSPSVNCENSTQHILRRANNSDPYLLFSLFSSSLVGGLACLYSVYSSLTLPTEGT</sequence>
<evidence type="ECO:0000256" key="1">
    <source>
        <dbReference type="SAM" id="Phobius"/>
    </source>
</evidence>
<protein>
    <submittedName>
        <fullName evidence="2">Uncharacterized protein</fullName>
    </submittedName>
</protein>
<gene>
    <name evidence="2" type="ORF">METZ01_LOCUS278184</name>
</gene>
<reference evidence="2" key="1">
    <citation type="submission" date="2018-05" db="EMBL/GenBank/DDBJ databases">
        <authorList>
            <person name="Lanie J.A."/>
            <person name="Ng W.-L."/>
            <person name="Kazmierczak K.M."/>
            <person name="Andrzejewski T.M."/>
            <person name="Davidsen T.M."/>
            <person name="Wayne K.J."/>
            <person name="Tettelin H."/>
            <person name="Glass J.I."/>
            <person name="Rusch D."/>
            <person name="Podicherti R."/>
            <person name="Tsui H.-C.T."/>
            <person name="Winkler M.E."/>
        </authorList>
    </citation>
    <scope>NUCLEOTIDE SEQUENCE</scope>
</reference>
<dbReference type="EMBL" id="UINC01081460">
    <property type="protein sequence ID" value="SVC25330.1"/>
    <property type="molecule type" value="Genomic_DNA"/>
</dbReference>
<keyword evidence="1" id="KW-0472">Membrane</keyword>
<keyword evidence="1" id="KW-0812">Transmembrane</keyword>
<organism evidence="2">
    <name type="scientific">marine metagenome</name>
    <dbReference type="NCBI Taxonomy" id="408172"/>
    <lineage>
        <taxon>unclassified sequences</taxon>
        <taxon>metagenomes</taxon>
        <taxon>ecological metagenomes</taxon>
    </lineage>
</organism>